<dbReference type="AlphaFoldDB" id="A0A091C3G9"/>
<proteinExistence type="predicted"/>
<reference evidence="1 2" key="1">
    <citation type="submission" date="2014-08" db="EMBL/GenBank/DDBJ databases">
        <title>Genome sequence of Tetragenococcus muriaticus.</title>
        <authorList>
            <person name="Chuea-nongthon C."/>
            <person name="Rodtong S."/>
            <person name="Yongsawatdigul J."/>
            <person name="Steele J.L."/>
            <person name="Liu X.-y."/>
            <person name="Speers J."/>
            <person name="Glasner J.D."/>
            <person name="Neeno-Eckwall E.C."/>
        </authorList>
    </citation>
    <scope>NUCLEOTIDE SEQUENCE [LARGE SCALE GENOMIC DNA]</scope>
    <source>
        <strain evidence="1 2">3MR10-3</strain>
    </source>
</reference>
<dbReference type="PATRIC" id="fig|1302648.3.peg.481"/>
<evidence type="ECO:0000313" key="2">
    <source>
        <dbReference type="Proteomes" id="UP000029381"/>
    </source>
</evidence>
<sequence length="42" mass="5192">MENQLINYLDAVNAFSSYKNEPSWMQKKRQYALKKRRWIKIT</sequence>
<dbReference type="Proteomes" id="UP000029381">
    <property type="component" value="Unassembled WGS sequence"/>
</dbReference>
<comment type="caution">
    <text evidence="1">The sequence shown here is derived from an EMBL/GenBank/DDBJ whole genome shotgun (WGS) entry which is preliminary data.</text>
</comment>
<gene>
    <name evidence="1" type="ORF">TMU3MR103_0495</name>
</gene>
<name>A0A091C3G9_9ENTE</name>
<evidence type="ECO:0000313" key="1">
    <source>
        <dbReference type="EMBL" id="KFN92366.1"/>
    </source>
</evidence>
<organism evidence="1 2">
    <name type="scientific">Tetragenococcus muriaticus 3MR10-3</name>
    <dbReference type="NCBI Taxonomy" id="1302648"/>
    <lineage>
        <taxon>Bacteria</taxon>
        <taxon>Bacillati</taxon>
        <taxon>Bacillota</taxon>
        <taxon>Bacilli</taxon>
        <taxon>Lactobacillales</taxon>
        <taxon>Enterococcaceae</taxon>
        <taxon>Tetragenococcus</taxon>
    </lineage>
</organism>
<keyword evidence="2" id="KW-1185">Reference proteome</keyword>
<dbReference type="EMBL" id="JPVT01000050">
    <property type="protein sequence ID" value="KFN92366.1"/>
    <property type="molecule type" value="Genomic_DNA"/>
</dbReference>
<accession>A0A091C3G9</accession>
<protein>
    <submittedName>
        <fullName evidence="1">Uncharacterized protein</fullName>
    </submittedName>
</protein>